<evidence type="ECO:0000256" key="7">
    <source>
        <dbReference type="ARBA" id="ARBA00023235"/>
    </source>
</evidence>
<dbReference type="InterPro" id="IPR036611">
    <property type="entry name" value="Trigger_fac_ribosome-bd_sf"/>
</dbReference>
<evidence type="ECO:0000256" key="4">
    <source>
        <dbReference type="ARBA" id="ARBA00016902"/>
    </source>
</evidence>
<feature type="domain" description="PPIase FKBP-type" evidence="10">
    <location>
        <begin position="156"/>
        <end position="245"/>
    </location>
</feature>
<evidence type="ECO:0000256" key="8">
    <source>
        <dbReference type="ARBA" id="ARBA00029986"/>
    </source>
</evidence>
<comment type="caution">
    <text evidence="13">The sequence shown here is derived from an EMBL/GenBank/DDBJ whole genome shotgun (WGS) entry which is preliminary data.</text>
</comment>
<sequence length="445" mass="49598">MNITVEKKTCAATVNVEVPADKVASERKNIVKAYMGQAKIPGFRPGKAPVKIVEKRFENEIKEELTNRLVQEGCQEAIKQEELKVLNVQAPQSPEFKEDGAFAFETSVMLAPEFELPEYKGLEIEVPSTEVADEDIDNSLKELQQRFADFKDVEDRAIEEGDFAVVDFTATLDGKPVAEAIGKPAGFLEGREGHWVKIEEDSFLPHFGPQLAGLKVGDEKDVTVTIGEDFPISDVRGTDIVFAVTIKEIKIQELPELNDEFAGKLLPEKGLDELKDVIKEQLGQEKTRAAEDAKVNQIVEQLNQAVDFELPEELVAAETQGNIQGMAQRAMQQGMTQDMLESQKEELEESASKQAVTNLKTNFLLQEIAFKEGIKVEDQDVLQRIYQMAQQENKAPKKYIKELQKANAIQNVRNSVLIGKTIDFLVENAKVSGTTENVTEENTDA</sequence>
<dbReference type="SUPFAM" id="SSF54534">
    <property type="entry name" value="FKBP-like"/>
    <property type="match status" value="1"/>
</dbReference>
<evidence type="ECO:0000256" key="6">
    <source>
        <dbReference type="ARBA" id="ARBA00023186"/>
    </source>
</evidence>
<dbReference type="Proteomes" id="UP001597389">
    <property type="component" value="Unassembled WGS sequence"/>
</dbReference>
<evidence type="ECO:0000259" key="10">
    <source>
        <dbReference type="Pfam" id="PF00254"/>
    </source>
</evidence>
<keyword evidence="9" id="KW-0131">Cell cycle</keyword>
<evidence type="ECO:0000313" key="13">
    <source>
        <dbReference type="EMBL" id="MFD2159477.1"/>
    </source>
</evidence>
<dbReference type="EC" id="5.2.1.8" evidence="3 9"/>
<gene>
    <name evidence="9 13" type="primary">tig</name>
    <name evidence="13" type="ORF">ACFSW8_11245</name>
</gene>
<organism evidence="13 14">
    <name type="scientific">Rubritalea tangerina</name>
    <dbReference type="NCBI Taxonomy" id="430798"/>
    <lineage>
        <taxon>Bacteria</taxon>
        <taxon>Pseudomonadati</taxon>
        <taxon>Verrucomicrobiota</taxon>
        <taxon>Verrucomicrobiia</taxon>
        <taxon>Verrucomicrobiales</taxon>
        <taxon>Rubritaleaceae</taxon>
        <taxon>Rubritalea</taxon>
    </lineage>
</organism>
<dbReference type="InterPro" id="IPR001179">
    <property type="entry name" value="PPIase_FKBP_dom"/>
</dbReference>
<protein>
    <recommendedName>
        <fullName evidence="4 9">Trigger factor</fullName>
        <shortName evidence="9">TF</shortName>
        <ecNumber evidence="3 9">5.2.1.8</ecNumber>
    </recommendedName>
    <alternativeName>
        <fullName evidence="8 9">PPIase</fullName>
    </alternativeName>
</protein>
<dbReference type="InterPro" id="IPR046357">
    <property type="entry name" value="PPIase_dom_sf"/>
</dbReference>
<feature type="domain" description="Trigger factor C-terminal" evidence="12">
    <location>
        <begin position="271"/>
        <end position="427"/>
    </location>
</feature>
<evidence type="ECO:0000256" key="5">
    <source>
        <dbReference type="ARBA" id="ARBA00023110"/>
    </source>
</evidence>
<proteinExistence type="inferred from homology"/>
<dbReference type="GO" id="GO:0003755">
    <property type="term" value="F:peptidyl-prolyl cis-trans isomerase activity"/>
    <property type="evidence" value="ECO:0007669"/>
    <property type="project" value="UniProtKB-EC"/>
</dbReference>
<comment type="similarity">
    <text evidence="2 9">Belongs to the FKBP-type PPIase family. Tig subfamily.</text>
</comment>
<reference evidence="14" key="1">
    <citation type="journal article" date="2019" name="Int. J. Syst. Evol. Microbiol.">
        <title>The Global Catalogue of Microorganisms (GCM) 10K type strain sequencing project: providing services to taxonomists for standard genome sequencing and annotation.</title>
        <authorList>
            <consortium name="The Broad Institute Genomics Platform"/>
            <consortium name="The Broad Institute Genome Sequencing Center for Infectious Disease"/>
            <person name="Wu L."/>
            <person name="Ma J."/>
        </authorList>
    </citation>
    <scope>NUCLEOTIDE SEQUENCE [LARGE SCALE GENOMIC DNA]</scope>
    <source>
        <strain evidence="14">CCUG 57942</strain>
    </source>
</reference>
<dbReference type="Gene3D" id="1.10.3120.10">
    <property type="entry name" value="Trigger factor, C-terminal domain"/>
    <property type="match status" value="1"/>
</dbReference>
<evidence type="ECO:0000256" key="9">
    <source>
        <dbReference type="HAMAP-Rule" id="MF_00303"/>
    </source>
</evidence>
<dbReference type="PIRSF" id="PIRSF003095">
    <property type="entry name" value="Trigger_factor"/>
    <property type="match status" value="1"/>
</dbReference>
<dbReference type="Pfam" id="PF00254">
    <property type="entry name" value="FKBP_C"/>
    <property type="match status" value="1"/>
</dbReference>
<dbReference type="InterPro" id="IPR008880">
    <property type="entry name" value="Trigger_fac_C"/>
</dbReference>
<comment type="domain">
    <text evidence="9">Consists of 3 domains; the N-terminus binds the ribosome, the middle domain has PPIase activity, while the C-terminus has intrinsic chaperone activity on its own.</text>
</comment>
<keyword evidence="14" id="KW-1185">Reference proteome</keyword>
<evidence type="ECO:0000256" key="2">
    <source>
        <dbReference type="ARBA" id="ARBA00005464"/>
    </source>
</evidence>
<dbReference type="NCBIfam" id="TIGR00115">
    <property type="entry name" value="tig"/>
    <property type="match status" value="1"/>
</dbReference>
<dbReference type="Gene3D" id="3.10.50.40">
    <property type="match status" value="1"/>
</dbReference>
<comment type="catalytic activity">
    <reaction evidence="1 9">
        <text>[protein]-peptidylproline (omega=180) = [protein]-peptidylproline (omega=0)</text>
        <dbReference type="Rhea" id="RHEA:16237"/>
        <dbReference type="Rhea" id="RHEA-COMP:10747"/>
        <dbReference type="Rhea" id="RHEA-COMP:10748"/>
        <dbReference type="ChEBI" id="CHEBI:83833"/>
        <dbReference type="ChEBI" id="CHEBI:83834"/>
        <dbReference type="EC" id="5.2.1.8"/>
    </reaction>
</comment>
<keyword evidence="6 9" id="KW-0143">Chaperone</keyword>
<keyword evidence="9" id="KW-0963">Cytoplasm</keyword>
<keyword evidence="5 9" id="KW-0697">Rotamase</keyword>
<accession>A0ABW4ZCV0</accession>
<evidence type="ECO:0000313" key="14">
    <source>
        <dbReference type="Proteomes" id="UP001597389"/>
    </source>
</evidence>
<dbReference type="PANTHER" id="PTHR30560:SF3">
    <property type="entry name" value="TRIGGER FACTOR-LIKE PROTEIN TIG, CHLOROPLASTIC"/>
    <property type="match status" value="1"/>
</dbReference>
<evidence type="ECO:0000256" key="1">
    <source>
        <dbReference type="ARBA" id="ARBA00000971"/>
    </source>
</evidence>
<dbReference type="Pfam" id="PF05698">
    <property type="entry name" value="Trigger_C"/>
    <property type="match status" value="1"/>
</dbReference>
<dbReference type="InterPro" id="IPR037041">
    <property type="entry name" value="Trigger_fac_C_sf"/>
</dbReference>
<dbReference type="Pfam" id="PF05697">
    <property type="entry name" value="Trigger_N"/>
    <property type="match status" value="1"/>
</dbReference>
<evidence type="ECO:0000259" key="11">
    <source>
        <dbReference type="Pfam" id="PF05697"/>
    </source>
</evidence>
<comment type="subcellular location">
    <subcellularLocation>
        <location evidence="9">Cytoplasm</location>
    </subcellularLocation>
    <text evidence="9">About half TF is bound to the ribosome near the polypeptide exit tunnel while the other half is free in the cytoplasm.</text>
</comment>
<dbReference type="EMBL" id="JBHUJB010000046">
    <property type="protein sequence ID" value="MFD2159477.1"/>
    <property type="molecule type" value="Genomic_DNA"/>
</dbReference>
<evidence type="ECO:0000259" key="12">
    <source>
        <dbReference type="Pfam" id="PF05698"/>
    </source>
</evidence>
<dbReference type="SUPFAM" id="SSF102735">
    <property type="entry name" value="Trigger factor ribosome-binding domain"/>
    <property type="match status" value="1"/>
</dbReference>
<keyword evidence="7 9" id="KW-0413">Isomerase</keyword>
<evidence type="ECO:0000256" key="3">
    <source>
        <dbReference type="ARBA" id="ARBA00013194"/>
    </source>
</evidence>
<dbReference type="RefSeq" id="WP_377086216.1">
    <property type="nucleotide sequence ID" value="NZ_JBHSJL010000014.1"/>
</dbReference>
<dbReference type="InterPro" id="IPR008881">
    <property type="entry name" value="Trigger_fac_ribosome-bd_bac"/>
</dbReference>
<comment type="function">
    <text evidence="9">Involved in protein export. Acts as a chaperone by maintaining the newly synthesized protein in an open conformation. Functions as a peptidyl-prolyl cis-trans isomerase.</text>
</comment>
<keyword evidence="9" id="KW-0132">Cell division</keyword>
<feature type="domain" description="Trigger factor ribosome-binding bacterial" evidence="11">
    <location>
        <begin position="1"/>
        <end position="143"/>
    </location>
</feature>
<dbReference type="HAMAP" id="MF_00303">
    <property type="entry name" value="Trigger_factor_Tig"/>
    <property type="match status" value="1"/>
</dbReference>
<dbReference type="SUPFAM" id="SSF109998">
    <property type="entry name" value="Triger factor/SurA peptide-binding domain-like"/>
    <property type="match status" value="1"/>
</dbReference>
<dbReference type="Gene3D" id="3.30.70.1050">
    <property type="entry name" value="Trigger factor ribosome-binding domain"/>
    <property type="match status" value="1"/>
</dbReference>
<dbReference type="InterPro" id="IPR027304">
    <property type="entry name" value="Trigger_fact/SurA_dom_sf"/>
</dbReference>
<name>A0ABW4ZCV0_9BACT</name>
<dbReference type="InterPro" id="IPR005215">
    <property type="entry name" value="Trig_fac"/>
</dbReference>
<dbReference type="PANTHER" id="PTHR30560">
    <property type="entry name" value="TRIGGER FACTOR CHAPERONE AND PEPTIDYL-PROLYL CIS/TRANS ISOMERASE"/>
    <property type="match status" value="1"/>
</dbReference>